<dbReference type="PANTHER" id="PTHR20857:SF15">
    <property type="entry name" value="THIAMINE-PHOSPHATE SYNTHASE"/>
    <property type="match status" value="1"/>
</dbReference>
<evidence type="ECO:0000256" key="1">
    <source>
        <dbReference type="ARBA" id="ARBA00004948"/>
    </source>
</evidence>
<comment type="pathway">
    <text evidence="1">Cofactor biosynthesis; thiamine diphosphate biosynthesis.</text>
</comment>
<dbReference type="CDD" id="cd00564">
    <property type="entry name" value="TMP_TenI"/>
    <property type="match status" value="1"/>
</dbReference>
<dbReference type="RefSeq" id="WP_066333610.1">
    <property type="nucleotide sequence ID" value="NZ_CP017688.1"/>
</dbReference>
<dbReference type="Pfam" id="PF02581">
    <property type="entry name" value="TMP-TENI"/>
    <property type="match status" value="1"/>
</dbReference>
<dbReference type="GO" id="GO:0005737">
    <property type="term" value="C:cytoplasm"/>
    <property type="evidence" value="ECO:0007669"/>
    <property type="project" value="TreeGrafter"/>
</dbReference>
<evidence type="ECO:0000259" key="3">
    <source>
        <dbReference type="Pfam" id="PF02581"/>
    </source>
</evidence>
<dbReference type="GO" id="GO:0009228">
    <property type="term" value="P:thiamine biosynthetic process"/>
    <property type="evidence" value="ECO:0007669"/>
    <property type="project" value="UniProtKB-KW"/>
</dbReference>
<dbReference type="AlphaFoldDB" id="A0A1B9E4M3"/>
<organism evidence="4 5">
    <name type="scientific">Flavobacterium crassostreae</name>
    <dbReference type="NCBI Taxonomy" id="1763534"/>
    <lineage>
        <taxon>Bacteria</taxon>
        <taxon>Pseudomonadati</taxon>
        <taxon>Bacteroidota</taxon>
        <taxon>Flavobacteriia</taxon>
        <taxon>Flavobacteriales</taxon>
        <taxon>Flavobacteriaceae</taxon>
        <taxon>Flavobacterium</taxon>
    </lineage>
</organism>
<reference evidence="4 5" key="1">
    <citation type="submission" date="2016-03" db="EMBL/GenBank/DDBJ databases">
        <authorList>
            <person name="Ploux O."/>
        </authorList>
    </citation>
    <scope>NUCLEOTIDE SEQUENCE [LARGE SCALE GENOMIC DNA]</scope>
    <source>
        <strain evidence="4 5">LPB0076</strain>
    </source>
</reference>
<proteinExistence type="predicted"/>
<feature type="domain" description="Thiamine phosphate synthase/TenI" evidence="3">
    <location>
        <begin position="4"/>
        <end position="177"/>
    </location>
</feature>
<dbReference type="GO" id="GO:0004789">
    <property type="term" value="F:thiamine-phosphate diphosphorylase activity"/>
    <property type="evidence" value="ECO:0007669"/>
    <property type="project" value="TreeGrafter"/>
</dbReference>
<dbReference type="InterPro" id="IPR022998">
    <property type="entry name" value="ThiamineP_synth_TenI"/>
</dbReference>
<dbReference type="Gene3D" id="3.20.20.70">
    <property type="entry name" value="Aldolase class I"/>
    <property type="match status" value="1"/>
</dbReference>
<dbReference type="EMBL" id="LVEP01000019">
    <property type="protein sequence ID" value="OCB76896.1"/>
    <property type="molecule type" value="Genomic_DNA"/>
</dbReference>
<evidence type="ECO:0000313" key="5">
    <source>
        <dbReference type="Proteomes" id="UP000093510"/>
    </source>
</evidence>
<protein>
    <submittedName>
        <fullName evidence="4">Thiamine phosphate synthase</fullName>
    </submittedName>
</protein>
<dbReference type="InterPro" id="IPR013785">
    <property type="entry name" value="Aldolase_TIM"/>
</dbReference>
<evidence type="ECO:0000256" key="2">
    <source>
        <dbReference type="ARBA" id="ARBA00022977"/>
    </source>
</evidence>
<name>A0A1B9E4M3_9FLAO</name>
<dbReference type="STRING" id="1763534.GCA_001831475_00966"/>
<dbReference type="PANTHER" id="PTHR20857">
    <property type="entry name" value="THIAMINE-PHOSPHATE PYROPHOSPHORYLASE"/>
    <property type="match status" value="1"/>
</dbReference>
<accession>A0A1B9E4M3</accession>
<gene>
    <name evidence="4" type="ORF">LPBF_05645</name>
</gene>
<dbReference type="Proteomes" id="UP000093510">
    <property type="component" value="Unassembled WGS sequence"/>
</dbReference>
<dbReference type="OrthoDB" id="194683at2"/>
<keyword evidence="5" id="KW-1185">Reference proteome</keyword>
<keyword evidence="2" id="KW-0784">Thiamine biosynthesis</keyword>
<evidence type="ECO:0000313" key="4">
    <source>
        <dbReference type="EMBL" id="OCB76896.1"/>
    </source>
</evidence>
<comment type="caution">
    <text evidence="4">The sequence shown here is derived from an EMBL/GenBank/DDBJ whole genome shotgun (WGS) entry which is preliminary data.</text>
</comment>
<sequence length="199" mass="22625">MIVISSPTAIGDEISLIHALFQQGMRTFHLRKPDFSAPQMVHFIENIGLEYSQNLVLHSHHHLAQALGIHRIHFTEKARNSTPKSVLKNYKKSGFHLSTATHSITDFNELDHCFDYAFLSPVFSSISKENYQPKTDAFVELKKRTNYQTKLVALGGIAADKIHYTLQNGFDDLALLGTIWNQNNAIENFKLCQKIVLLF</sequence>
<dbReference type="SUPFAM" id="SSF51391">
    <property type="entry name" value="Thiamin phosphate synthase"/>
    <property type="match status" value="1"/>
</dbReference>
<dbReference type="InterPro" id="IPR036206">
    <property type="entry name" value="ThiamineP_synth_sf"/>
</dbReference>